<dbReference type="Gene3D" id="1.10.10.10">
    <property type="entry name" value="Winged helix-like DNA-binding domain superfamily/Winged helix DNA-binding domain"/>
    <property type="match status" value="1"/>
</dbReference>
<dbReference type="EMBL" id="QDGZ01000003">
    <property type="protein sequence ID" value="PVG83227.1"/>
    <property type="molecule type" value="Genomic_DNA"/>
</dbReference>
<evidence type="ECO:0000313" key="5">
    <source>
        <dbReference type="EMBL" id="PVG83227.1"/>
    </source>
</evidence>
<dbReference type="PROSITE" id="PS50949">
    <property type="entry name" value="HTH_GNTR"/>
    <property type="match status" value="1"/>
</dbReference>
<keyword evidence="3" id="KW-0804">Transcription</keyword>
<dbReference type="SMART" id="SM00345">
    <property type="entry name" value="HTH_GNTR"/>
    <property type="match status" value="1"/>
</dbReference>
<dbReference type="InterPro" id="IPR036388">
    <property type="entry name" value="WH-like_DNA-bd_sf"/>
</dbReference>
<evidence type="ECO:0000259" key="4">
    <source>
        <dbReference type="PROSITE" id="PS50949"/>
    </source>
</evidence>
<organism evidence="5 6">
    <name type="scientific">Nocardioides gansuensis</name>
    <dbReference type="NCBI Taxonomy" id="2138300"/>
    <lineage>
        <taxon>Bacteria</taxon>
        <taxon>Bacillati</taxon>
        <taxon>Actinomycetota</taxon>
        <taxon>Actinomycetes</taxon>
        <taxon>Propionibacteriales</taxon>
        <taxon>Nocardioidaceae</taxon>
        <taxon>Nocardioides</taxon>
    </lineage>
</organism>
<proteinExistence type="predicted"/>
<dbReference type="SUPFAM" id="SSF48008">
    <property type="entry name" value="GntR ligand-binding domain-like"/>
    <property type="match status" value="1"/>
</dbReference>
<dbReference type="AlphaFoldDB" id="A0A2T8FBY8"/>
<gene>
    <name evidence="5" type="ORF">DDE18_07965</name>
</gene>
<dbReference type="InterPro" id="IPR011711">
    <property type="entry name" value="GntR_C"/>
</dbReference>
<dbReference type="RefSeq" id="WP_116571707.1">
    <property type="nucleotide sequence ID" value="NZ_QDGZ01000003.1"/>
</dbReference>
<dbReference type="InterPro" id="IPR008920">
    <property type="entry name" value="TF_FadR/GntR_C"/>
</dbReference>
<dbReference type="CDD" id="cd07377">
    <property type="entry name" value="WHTH_GntR"/>
    <property type="match status" value="1"/>
</dbReference>
<evidence type="ECO:0000256" key="1">
    <source>
        <dbReference type="ARBA" id="ARBA00023015"/>
    </source>
</evidence>
<comment type="caution">
    <text evidence="5">The sequence shown here is derived from an EMBL/GenBank/DDBJ whole genome shotgun (WGS) entry which is preliminary data.</text>
</comment>
<feature type="domain" description="HTH gntR-type" evidence="4">
    <location>
        <begin position="14"/>
        <end position="81"/>
    </location>
</feature>
<evidence type="ECO:0000313" key="6">
    <source>
        <dbReference type="Proteomes" id="UP000246018"/>
    </source>
</evidence>
<evidence type="ECO:0000256" key="2">
    <source>
        <dbReference type="ARBA" id="ARBA00023125"/>
    </source>
</evidence>
<evidence type="ECO:0000256" key="3">
    <source>
        <dbReference type="ARBA" id="ARBA00023163"/>
    </source>
</evidence>
<reference evidence="5 6" key="1">
    <citation type="submission" date="2018-04" db="EMBL/GenBank/DDBJ databases">
        <title>Genome of Nocardioides gansuensis WSJ-1.</title>
        <authorList>
            <person name="Wu S."/>
            <person name="Wang G."/>
        </authorList>
    </citation>
    <scope>NUCLEOTIDE SEQUENCE [LARGE SCALE GENOMIC DNA]</scope>
    <source>
        <strain evidence="5 6">WSJ-1</strain>
    </source>
</reference>
<sequence>MNAETASAVTIPRATFASIVTERLRASIVNGSLKPGSQLSEVELATSFGVSRGPVREALQRLVQEGLLHSEPHRGVFVPVLTDEDVLDVYVAREALESAAIRSIISSGTTAVASESLDRLVTLMEKAESAGDWETVGNVDLEFHVALVDASGSPRLKRMFGTVISETRLCLGVLTADDARDDLVEEHRLISDAMKAGETEQALAVLKKHFDDAVVTLMRRQASVDAAPGKGVEELS</sequence>
<keyword evidence="6" id="KW-1185">Reference proteome</keyword>
<dbReference type="PRINTS" id="PR00035">
    <property type="entry name" value="HTHGNTR"/>
</dbReference>
<dbReference type="SMART" id="SM00895">
    <property type="entry name" value="FCD"/>
    <property type="match status" value="1"/>
</dbReference>
<accession>A0A2T8FBY8</accession>
<dbReference type="GO" id="GO:0003700">
    <property type="term" value="F:DNA-binding transcription factor activity"/>
    <property type="evidence" value="ECO:0007669"/>
    <property type="project" value="InterPro"/>
</dbReference>
<dbReference type="Pfam" id="PF07729">
    <property type="entry name" value="FCD"/>
    <property type="match status" value="1"/>
</dbReference>
<dbReference type="SUPFAM" id="SSF46785">
    <property type="entry name" value="Winged helix' DNA-binding domain"/>
    <property type="match status" value="1"/>
</dbReference>
<protein>
    <submittedName>
        <fullName evidence="5">GntR family transcriptional regulator</fullName>
    </submittedName>
</protein>
<dbReference type="InterPro" id="IPR000524">
    <property type="entry name" value="Tscrpt_reg_HTH_GntR"/>
</dbReference>
<dbReference type="GO" id="GO:0003677">
    <property type="term" value="F:DNA binding"/>
    <property type="evidence" value="ECO:0007669"/>
    <property type="project" value="UniProtKB-KW"/>
</dbReference>
<dbReference type="PANTHER" id="PTHR43537">
    <property type="entry name" value="TRANSCRIPTIONAL REGULATOR, GNTR FAMILY"/>
    <property type="match status" value="1"/>
</dbReference>
<keyword evidence="1" id="KW-0805">Transcription regulation</keyword>
<dbReference type="Pfam" id="PF00392">
    <property type="entry name" value="GntR"/>
    <property type="match status" value="1"/>
</dbReference>
<dbReference type="Proteomes" id="UP000246018">
    <property type="component" value="Unassembled WGS sequence"/>
</dbReference>
<keyword evidence="2" id="KW-0238">DNA-binding</keyword>
<dbReference type="Gene3D" id="1.20.120.530">
    <property type="entry name" value="GntR ligand-binding domain-like"/>
    <property type="match status" value="1"/>
</dbReference>
<name>A0A2T8FBY8_9ACTN</name>
<dbReference type="InterPro" id="IPR036390">
    <property type="entry name" value="WH_DNA-bd_sf"/>
</dbReference>
<dbReference type="PANTHER" id="PTHR43537:SF45">
    <property type="entry name" value="GNTR FAMILY REGULATORY PROTEIN"/>
    <property type="match status" value="1"/>
</dbReference>
<dbReference type="OrthoDB" id="8663149at2"/>